<gene>
    <name evidence="3" type="primary">Spef2</name>
    <name evidence="3" type="ORF">EUDELE_R00303</name>
</gene>
<comment type="caution">
    <text evidence="3">The sequence shown here is derived from an EMBL/GenBank/DDBJ whole genome shotgun (WGS) entry which is preliminary data.</text>
</comment>
<feature type="region of interest" description="Disordered" evidence="1">
    <location>
        <begin position="904"/>
        <end position="939"/>
    </location>
</feature>
<feature type="region of interest" description="Disordered" evidence="1">
    <location>
        <begin position="1141"/>
        <end position="1182"/>
    </location>
</feature>
<dbReference type="EMBL" id="VZSX01000010">
    <property type="protein sequence ID" value="NXA32436.1"/>
    <property type="molecule type" value="Genomic_DNA"/>
</dbReference>
<dbReference type="Pfam" id="PF06294">
    <property type="entry name" value="CH_2"/>
    <property type="match status" value="1"/>
</dbReference>
<feature type="non-terminal residue" evidence="3">
    <location>
        <position position="1"/>
    </location>
</feature>
<feature type="region of interest" description="Disordered" evidence="1">
    <location>
        <begin position="1213"/>
        <end position="1278"/>
    </location>
</feature>
<dbReference type="InterPro" id="IPR056199">
    <property type="entry name" value="SPEF2_C"/>
</dbReference>
<feature type="domain" description="Calponin-homology (CH)" evidence="2">
    <location>
        <begin position="1"/>
        <end position="110"/>
    </location>
</feature>
<feature type="region of interest" description="Disordered" evidence="1">
    <location>
        <begin position="726"/>
        <end position="748"/>
    </location>
</feature>
<sequence length="1716" mass="199087">MSEILCEWLNEMVKLSRSVVPGSLSEDFSTGYLLGELLHKYELQDDFNQFSQSRSAKNLVANAKLNNFSRLEPTLQLLGVQFNENVAQDIMTGQHGAATKLLYQLYIALEKKKKAKLTGGAMEAMRPAGPAKLKSIESVIYRERLKNLMPRQTDLQLQQISERFEKKSKAIENKIARMHIAEQQKIQKLQEEQRAQDIEKLRIGRRRQNEIMARIQAAIIQIPKPPPSQTLKAIEAKRLLKKKKEAEVTINLFFYYLIFLVSDIEKSLQTEKLPTTTLETTAQTTELLNIYSDDEYIKKIQKRMEEDTFAREQREKRRRKMLMEQLIAHEAQEEAYREEQLIYRLMRQSQQERRIAVQLMHVRHEKEVLRQNRIFREKQYEERRLKEFQEALDREAALAKQEKIDYEEQIIKERECHEKIAAERIQARYKKHYSMCWEMINQIIDLSTKVGEYRMLTNNKIPFKLMCDWKEFFLNEKPIYDQASIQPMPNEPSPEQLVELDKMNLLDEKDYGEYQSMTGEWCPPEEDSETKPPPNNNILGHVLRRLMEIFYPPKPKPSPPVFPPFPIKGCILGKLFSGKTTCVKFLEKVCNIQVLSVDILVQEAIQAFLKNEMKSQNSFIPQEAQRSEKDNGVSILFSFLILRVLKTPRLIFHVLLTAQLSVRAQLGAASQKYLKKGKSIPDELLIDILLEAIKQTPPEKGWIVDGFPMTINQAKLLEKAFSGIDPDKTDDKDDNSGKLLLVTDPRDPKKPFVPPPTFDFCIFLDISDTTVLKRMANLKSDKSSSEIKHEDSNQTSDAKIQEEKIDLAREQMLHRISGFLDTWPKLEKWFSIHQNILRKVNAEIEEGLLCKTVKEILMEEITKRQRRSKFFDSFFLHFNNKILCHRCALLFFYTCNTFEGRGTNCKEGTNSEEKPAGRKLSQPTSEDIPPSTSVTPPLVKPGSDEWVYVDEPLPKEIPEFLVPYWEMVENSYVNTIKTILRCLRDEQHSAIYYLADTRKHFQDYLKRPDLKQTFVSQWQSDFNSLADDLWEDEETKAELHQRVTDLRNRLWDICDNRKEETEQERTDVMNDGWLPDHKGIAMNHFFSLMQVEVDRFQDTKRLLHDYYRAMEGKIPTEDRQDFTRIPLLDITDLEQKEDQVKSRRIPLVSRKPPSPDISITKPKSKGTPLKSAKDETSSENIATTVGKEEKLITDTWQTAVTAVASMVSAEIQAKEMEEEKERQQLEMKERERLLSSQTTTGKTAGKDAKDTKKFSPKSTSKKKGAPPPAPVVEVPAPPLTAEELKKQELRLKIKQEYFSALEHEEGATKSRLELIKKKALAFVEELTRKVEEMYKDMEMWLGARFLAEMSSVEKLIEVARHHIESSSKIQYELILEETDFFMSGDIKVFPDPVPPPRLPPIEISENGTLTISQLTTLHKQFLQVAPKGFMLKNEFTTIVMDLITLDVGTDYFPDVWMNLTLSDLQNLANELGANSELIDWRRFLLAAAQPWPVPSVMQLLRTLRSFKSVDGTGSGFVTQELYAQIGLWFKGNEDVTMTESCTEPLPFDRLGHLIKFFYNLFADTRRYPALLDYIQMLLYFASHPDPVEGVYRALSVASGTYIERQEKTHSWEVKINITISEEPLMEEEEDEEEILDSRGKGLISLATLLKVFHNNGNRDEDEFRFHSLQTEGSYHMHFVNIYREIESEDLKPIPVALLLKHPFIQDLINSCQEYKL</sequence>
<keyword evidence="4" id="KW-1185">Reference proteome</keyword>
<reference evidence="3 4" key="1">
    <citation type="submission" date="2019-09" db="EMBL/GenBank/DDBJ databases">
        <title>Bird 10,000 Genomes (B10K) Project - Family phase.</title>
        <authorList>
            <person name="Zhang G."/>
        </authorList>
    </citation>
    <scope>NUCLEOTIDE SEQUENCE [LARGE SCALE GENOMIC DNA]</scope>
    <source>
        <strain evidence="3">B10K-LSUMZ-16893</strain>
    </source>
</reference>
<feature type="compositionally biased region" description="Basic and acidic residues" evidence="1">
    <location>
        <begin position="1244"/>
        <end position="1253"/>
    </location>
</feature>
<dbReference type="InterPro" id="IPR001715">
    <property type="entry name" value="CH_dom"/>
</dbReference>
<dbReference type="PANTHER" id="PTHR14919:SF0">
    <property type="entry name" value="SPERM FLAGELLAR PROTEIN 2"/>
    <property type="match status" value="1"/>
</dbReference>
<dbReference type="InterPro" id="IPR054517">
    <property type="entry name" value="SPEF2_D5"/>
</dbReference>
<evidence type="ECO:0000313" key="3">
    <source>
        <dbReference type="EMBL" id="NXA32436.1"/>
    </source>
</evidence>
<dbReference type="Pfam" id="PF22946">
    <property type="entry name" value="SPEF2_D5"/>
    <property type="match status" value="1"/>
</dbReference>
<feature type="compositionally biased region" description="Basic and acidic residues" evidence="1">
    <location>
        <begin position="726"/>
        <end position="736"/>
    </location>
</feature>
<feature type="compositionally biased region" description="Basic and acidic residues" evidence="1">
    <location>
        <begin position="1213"/>
        <end position="1233"/>
    </location>
</feature>
<dbReference type="InterPro" id="IPR036872">
    <property type="entry name" value="CH_dom_sf"/>
</dbReference>
<feature type="compositionally biased region" description="Polar residues" evidence="1">
    <location>
        <begin position="921"/>
        <end position="935"/>
    </location>
</feature>
<dbReference type="GO" id="GO:0005737">
    <property type="term" value="C:cytoplasm"/>
    <property type="evidence" value="ECO:0007669"/>
    <property type="project" value="UniProtKB-ARBA"/>
</dbReference>
<evidence type="ECO:0000256" key="1">
    <source>
        <dbReference type="SAM" id="MobiDB-lite"/>
    </source>
</evidence>
<dbReference type="Pfam" id="PF24082">
    <property type="entry name" value="SPEF2_C"/>
    <property type="match status" value="1"/>
</dbReference>
<dbReference type="GO" id="GO:0002177">
    <property type="term" value="C:manchette"/>
    <property type="evidence" value="ECO:0007669"/>
    <property type="project" value="TreeGrafter"/>
</dbReference>
<dbReference type="SUPFAM" id="SSF52540">
    <property type="entry name" value="P-loop containing nucleoside triphosphate hydrolases"/>
    <property type="match status" value="1"/>
</dbReference>
<dbReference type="PANTHER" id="PTHR14919">
    <property type="entry name" value="KPL2-RELATED"/>
    <property type="match status" value="1"/>
</dbReference>
<protein>
    <submittedName>
        <fullName evidence="3">SPEF2 protein</fullName>
    </submittedName>
</protein>
<accession>A0A7K7UVS9</accession>
<dbReference type="Proteomes" id="UP000533954">
    <property type="component" value="Unassembled WGS sequence"/>
</dbReference>
<dbReference type="Gene3D" id="1.10.418.10">
    <property type="entry name" value="Calponin-like domain"/>
    <property type="match status" value="1"/>
</dbReference>
<dbReference type="GO" id="GO:0097225">
    <property type="term" value="C:sperm midpiece"/>
    <property type="evidence" value="ECO:0007669"/>
    <property type="project" value="TreeGrafter"/>
</dbReference>
<proteinExistence type="predicted"/>
<dbReference type="InterPro" id="IPR052634">
    <property type="entry name" value="Sperm_flagellar-bone_growth"/>
</dbReference>
<dbReference type="OrthoDB" id="62528at2759"/>
<evidence type="ECO:0000259" key="2">
    <source>
        <dbReference type="PROSITE" id="PS50021"/>
    </source>
</evidence>
<dbReference type="InterPro" id="IPR010441">
    <property type="entry name" value="CH_2"/>
</dbReference>
<dbReference type="Pfam" id="PF00406">
    <property type="entry name" value="ADK"/>
    <property type="match status" value="1"/>
</dbReference>
<dbReference type="Gene3D" id="3.40.50.300">
    <property type="entry name" value="P-loop containing nucleotide triphosphate hydrolases"/>
    <property type="match status" value="1"/>
</dbReference>
<dbReference type="PROSITE" id="PS50021">
    <property type="entry name" value="CH"/>
    <property type="match status" value="1"/>
</dbReference>
<dbReference type="InterPro" id="IPR027417">
    <property type="entry name" value="P-loop_NTPase"/>
</dbReference>
<name>A0A7K7UVS9_EUDEL</name>
<feature type="non-terminal residue" evidence="3">
    <location>
        <position position="1716"/>
    </location>
</feature>
<feature type="compositionally biased region" description="Pro residues" evidence="1">
    <location>
        <begin position="1265"/>
        <end position="1278"/>
    </location>
</feature>
<evidence type="ECO:0000313" key="4">
    <source>
        <dbReference type="Proteomes" id="UP000533954"/>
    </source>
</evidence>
<dbReference type="GO" id="GO:0007288">
    <property type="term" value="P:sperm axoneme assembly"/>
    <property type="evidence" value="ECO:0007669"/>
    <property type="project" value="TreeGrafter"/>
</dbReference>
<organism evidence="3 4">
    <name type="scientific">Eudromia elegans</name>
    <name type="common">Elegant crested-tinamou</name>
    <dbReference type="NCBI Taxonomy" id="8805"/>
    <lineage>
        <taxon>Eukaryota</taxon>
        <taxon>Metazoa</taxon>
        <taxon>Chordata</taxon>
        <taxon>Craniata</taxon>
        <taxon>Vertebrata</taxon>
        <taxon>Euteleostomi</taxon>
        <taxon>Archelosauria</taxon>
        <taxon>Archosauria</taxon>
        <taxon>Dinosauria</taxon>
        <taxon>Saurischia</taxon>
        <taxon>Theropoda</taxon>
        <taxon>Coelurosauria</taxon>
        <taxon>Aves</taxon>
        <taxon>Palaeognathae</taxon>
        <taxon>Tinamiformes</taxon>
        <taxon>Tinamidae</taxon>
        <taxon>Eudromia</taxon>
    </lineage>
</organism>